<proteinExistence type="predicted"/>
<keyword evidence="2" id="KW-1185">Reference proteome</keyword>
<dbReference type="InterPro" id="IPR036691">
    <property type="entry name" value="Endo/exonu/phosph_ase_sf"/>
</dbReference>
<dbReference type="AlphaFoldDB" id="A0AA38CD75"/>
<evidence type="ECO:0000313" key="2">
    <source>
        <dbReference type="Proteomes" id="UP000824469"/>
    </source>
</evidence>
<feature type="non-terminal residue" evidence="1">
    <location>
        <position position="69"/>
    </location>
</feature>
<reference evidence="1 2" key="1">
    <citation type="journal article" date="2021" name="Nat. Plants">
        <title>The Taxus genome provides insights into paclitaxel biosynthesis.</title>
        <authorList>
            <person name="Xiong X."/>
            <person name="Gou J."/>
            <person name="Liao Q."/>
            <person name="Li Y."/>
            <person name="Zhou Q."/>
            <person name="Bi G."/>
            <person name="Li C."/>
            <person name="Du R."/>
            <person name="Wang X."/>
            <person name="Sun T."/>
            <person name="Guo L."/>
            <person name="Liang H."/>
            <person name="Lu P."/>
            <person name="Wu Y."/>
            <person name="Zhang Z."/>
            <person name="Ro D.K."/>
            <person name="Shang Y."/>
            <person name="Huang S."/>
            <person name="Yan J."/>
        </authorList>
    </citation>
    <scope>NUCLEOTIDE SEQUENCE [LARGE SCALE GENOMIC DNA]</scope>
    <source>
        <strain evidence="1">Ta-2019</strain>
    </source>
</reference>
<feature type="non-terminal residue" evidence="1">
    <location>
        <position position="1"/>
    </location>
</feature>
<dbReference type="SUPFAM" id="SSF56219">
    <property type="entry name" value="DNase I-like"/>
    <property type="match status" value="1"/>
</dbReference>
<evidence type="ECO:0000313" key="1">
    <source>
        <dbReference type="EMBL" id="KAH9298637.1"/>
    </source>
</evidence>
<gene>
    <name evidence="1" type="ORF">KI387_030319</name>
</gene>
<organism evidence="1 2">
    <name type="scientific">Taxus chinensis</name>
    <name type="common">Chinese yew</name>
    <name type="synonym">Taxus wallichiana var. chinensis</name>
    <dbReference type="NCBI Taxonomy" id="29808"/>
    <lineage>
        <taxon>Eukaryota</taxon>
        <taxon>Viridiplantae</taxon>
        <taxon>Streptophyta</taxon>
        <taxon>Embryophyta</taxon>
        <taxon>Tracheophyta</taxon>
        <taxon>Spermatophyta</taxon>
        <taxon>Pinopsida</taxon>
        <taxon>Pinidae</taxon>
        <taxon>Conifers II</taxon>
        <taxon>Cupressales</taxon>
        <taxon>Taxaceae</taxon>
        <taxon>Taxus</taxon>
    </lineage>
</organism>
<dbReference type="Gene3D" id="3.60.10.10">
    <property type="entry name" value="Endonuclease/exonuclease/phosphatase"/>
    <property type="match status" value="1"/>
</dbReference>
<name>A0AA38CD75_TAXCH</name>
<evidence type="ECO:0008006" key="3">
    <source>
        <dbReference type="Google" id="ProtNLM"/>
    </source>
</evidence>
<sequence length="69" mass="7919">NNFEDMNWLIMGDFNTPLNPGEKFGGNSDFSISMEDFAGFISTLNLMDIELHGNQYTWSNRRIGENLIQ</sequence>
<comment type="caution">
    <text evidence="1">The sequence shown here is derived from an EMBL/GenBank/DDBJ whole genome shotgun (WGS) entry which is preliminary data.</text>
</comment>
<protein>
    <recommendedName>
        <fullName evidence="3">Endonuclease/exonuclease/phosphatase domain-containing protein</fullName>
    </recommendedName>
</protein>
<dbReference type="Proteomes" id="UP000824469">
    <property type="component" value="Unassembled WGS sequence"/>
</dbReference>
<dbReference type="EMBL" id="JAHRHJ020000010">
    <property type="protein sequence ID" value="KAH9298637.1"/>
    <property type="molecule type" value="Genomic_DNA"/>
</dbReference>
<accession>A0AA38CD75</accession>